<dbReference type="RefSeq" id="WP_198734203.1">
    <property type="nucleotide sequence ID" value="NZ_JAEINH010000009.1"/>
</dbReference>
<feature type="transmembrane region" description="Helical" evidence="1">
    <location>
        <begin position="12"/>
        <end position="34"/>
    </location>
</feature>
<keyword evidence="1" id="KW-1133">Transmembrane helix</keyword>
<organism evidence="2 3">
    <name type="scientific">Sanguibacter suaedae</name>
    <dbReference type="NCBI Taxonomy" id="2795737"/>
    <lineage>
        <taxon>Bacteria</taxon>
        <taxon>Bacillati</taxon>
        <taxon>Actinomycetota</taxon>
        <taxon>Actinomycetes</taxon>
        <taxon>Micrococcales</taxon>
        <taxon>Sanguibacteraceae</taxon>
        <taxon>Sanguibacter</taxon>
    </lineage>
</organism>
<evidence type="ECO:0000256" key="1">
    <source>
        <dbReference type="SAM" id="Phobius"/>
    </source>
</evidence>
<protein>
    <submittedName>
        <fullName evidence="2">Uncharacterized protein</fullName>
    </submittedName>
</protein>
<comment type="caution">
    <text evidence="2">The sequence shown here is derived from an EMBL/GenBank/DDBJ whole genome shotgun (WGS) entry which is preliminary data.</text>
</comment>
<evidence type="ECO:0000313" key="2">
    <source>
        <dbReference type="EMBL" id="MBI9115636.1"/>
    </source>
</evidence>
<dbReference type="Proteomes" id="UP000602087">
    <property type="component" value="Unassembled WGS sequence"/>
</dbReference>
<keyword evidence="3" id="KW-1185">Reference proteome</keyword>
<accession>A0A934I7H2</accession>
<reference evidence="2" key="1">
    <citation type="submission" date="2020-12" db="EMBL/GenBank/DDBJ databases">
        <title>Sanguibacter suaedae sp. nov., isolated from Suaeda aralocaspica.</title>
        <authorList>
            <person name="Ma Q."/>
        </authorList>
    </citation>
    <scope>NUCLEOTIDE SEQUENCE</scope>
    <source>
        <strain evidence="2">YZGR15</strain>
    </source>
</reference>
<keyword evidence="1" id="KW-0472">Membrane</keyword>
<dbReference type="EMBL" id="JAEINH010000009">
    <property type="protein sequence ID" value="MBI9115636.1"/>
    <property type="molecule type" value="Genomic_DNA"/>
</dbReference>
<proteinExistence type="predicted"/>
<sequence length="140" mass="14529">METDPDVGLRLGRFALVIAAVSGLVWGAIVRGLLAGDGTGVLFPDGPWMACVGLADDGSLPGVEPDATPLAADVTFPGSLVCRWGGDVVTHHELFVLDRLSVAMLGAAVAVTVGAAAWAVVTRRRGFPGRVRRRVAASRR</sequence>
<keyword evidence="1" id="KW-0812">Transmembrane</keyword>
<name>A0A934I7H2_9MICO</name>
<feature type="transmembrane region" description="Helical" evidence="1">
    <location>
        <begin position="100"/>
        <end position="121"/>
    </location>
</feature>
<dbReference type="AlphaFoldDB" id="A0A934I7H2"/>
<gene>
    <name evidence="2" type="ORF">JAV76_11485</name>
</gene>
<evidence type="ECO:0000313" key="3">
    <source>
        <dbReference type="Proteomes" id="UP000602087"/>
    </source>
</evidence>